<dbReference type="PROSITE" id="PS50043">
    <property type="entry name" value="HTH_LUXR_2"/>
    <property type="match status" value="1"/>
</dbReference>
<dbReference type="PRINTS" id="PR00038">
    <property type="entry name" value="HTHLUXR"/>
</dbReference>
<gene>
    <name evidence="5" type="primary">malT_26</name>
    <name evidence="5" type="ORF">SDC9_207671</name>
</gene>
<proteinExistence type="predicted"/>
<dbReference type="GO" id="GO:0003677">
    <property type="term" value="F:DNA binding"/>
    <property type="evidence" value="ECO:0007669"/>
    <property type="project" value="UniProtKB-KW"/>
</dbReference>
<accession>A0A645J8E4</accession>
<dbReference type="Gene3D" id="1.10.10.10">
    <property type="entry name" value="Winged helix-like DNA-binding domain superfamily/Winged helix DNA-binding domain"/>
    <property type="match status" value="1"/>
</dbReference>
<evidence type="ECO:0000313" key="5">
    <source>
        <dbReference type="EMBL" id="MPN59948.1"/>
    </source>
</evidence>
<keyword evidence="3" id="KW-0804">Transcription</keyword>
<dbReference type="SMART" id="SM00421">
    <property type="entry name" value="HTH_LUXR"/>
    <property type="match status" value="1"/>
</dbReference>
<comment type="caution">
    <text evidence="5">The sequence shown here is derived from an EMBL/GenBank/DDBJ whole genome shotgun (WGS) entry which is preliminary data.</text>
</comment>
<dbReference type="PANTHER" id="PTHR44688:SF25">
    <property type="entry name" value="HTH LUXR-TYPE DOMAIN-CONTAINING PROTEIN"/>
    <property type="match status" value="1"/>
</dbReference>
<evidence type="ECO:0000256" key="3">
    <source>
        <dbReference type="ARBA" id="ARBA00023163"/>
    </source>
</evidence>
<dbReference type="SUPFAM" id="SSF46894">
    <property type="entry name" value="C-terminal effector domain of the bipartite response regulators"/>
    <property type="match status" value="1"/>
</dbReference>
<dbReference type="InterPro" id="IPR016032">
    <property type="entry name" value="Sig_transdc_resp-reg_C-effctor"/>
</dbReference>
<dbReference type="Pfam" id="PF00196">
    <property type="entry name" value="GerE"/>
    <property type="match status" value="1"/>
</dbReference>
<feature type="domain" description="HTH luxR-type" evidence="4">
    <location>
        <begin position="12"/>
        <end position="76"/>
    </location>
</feature>
<protein>
    <submittedName>
        <fullName evidence="5">HTH-type transcriptional regulator MalT</fullName>
    </submittedName>
</protein>
<dbReference type="InterPro" id="IPR000792">
    <property type="entry name" value="Tscrpt_reg_LuxR_C"/>
</dbReference>
<evidence type="ECO:0000256" key="1">
    <source>
        <dbReference type="ARBA" id="ARBA00023015"/>
    </source>
</evidence>
<keyword evidence="2" id="KW-0238">DNA-binding</keyword>
<dbReference type="CDD" id="cd06170">
    <property type="entry name" value="LuxR_C_like"/>
    <property type="match status" value="1"/>
</dbReference>
<sequence>MILSAISDKKYKLIREYNLSIREVEIVELIVNGLSNNEIGSHLMISTSTVKKHVYNIFTKLNVGSRAQLILQVNRT</sequence>
<evidence type="ECO:0000256" key="2">
    <source>
        <dbReference type="ARBA" id="ARBA00023125"/>
    </source>
</evidence>
<dbReference type="InterPro" id="IPR036388">
    <property type="entry name" value="WH-like_DNA-bd_sf"/>
</dbReference>
<dbReference type="PROSITE" id="PS00622">
    <property type="entry name" value="HTH_LUXR_1"/>
    <property type="match status" value="1"/>
</dbReference>
<evidence type="ECO:0000259" key="4">
    <source>
        <dbReference type="PROSITE" id="PS50043"/>
    </source>
</evidence>
<dbReference type="GO" id="GO:0006355">
    <property type="term" value="P:regulation of DNA-templated transcription"/>
    <property type="evidence" value="ECO:0007669"/>
    <property type="project" value="InterPro"/>
</dbReference>
<organism evidence="5">
    <name type="scientific">bioreactor metagenome</name>
    <dbReference type="NCBI Taxonomy" id="1076179"/>
    <lineage>
        <taxon>unclassified sequences</taxon>
        <taxon>metagenomes</taxon>
        <taxon>ecological metagenomes</taxon>
    </lineage>
</organism>
<reference evidence="5" key="1">
    <citation type="submission" date="2019-08" db="EMBL/GenBank/DDBJ databases">
        <authorList>
            <person name="Kucharzyk K."/>
            <person name="Murdoch R.W."/>
            <person name="Higgins S."/>
            <person name="Loffler F."/>
        </authorList>
    </citation>
    <scope>NUCLEOTIDE SEQUENCE</scope>
</reference>
<name>A0A645J8E4_9ZZZZ</name>
<keyword evidence="1" id="KW-0805">Transcription regulation</keyword>
<dbReference type="AlphaFoldDB" id="A0A645J8E4"/>
<dbReference type="PANTHER" id="PTHR44688">
    <property type="entry name" value="DNA-BINDING TRANSCRIPTIONAL ACTIVATOR DEVR_DOSR"/>
    <property type="match status" value="1"/>
</dbReference>
<dbReference type="EMBL" id="VSSQ01134568">
    <property type="protein sequence ID" value="MPN59948.1"/>
    <property type="molecule type" value="Genomic_DNA"/>
</dbReference>